<reference evidence="1" key="1">
    <citation type="submission" date="2019-07" db="EMBL/GenBank/DDBJ databases">
        <title>Hyphodiscus hymeniophilus genome sequencing and assembly.</title>
        <authorList>
            <person name="Kramer G."/>
            <person name="Nodwell J."/>
        </authorList>
    </citation>
    <scope>NUCLEOTIDE SEQUENCE</scope>
    <source>
        <strain evidence="1">ATCC 34498</strain>
    </source>
</reference>
<dbReference type="PRINTS" id="PR00080">
    <property type="entry name" value="SDRFAMILY"/>
</dbReference>
<keyword evidence="2" id="KW-1185">Reference proteome</keyword>
<evidence type="ECO:0000313" key="2">
    <source>
        <dbReference type="Proteomes" id="UP000785200"/>
    </source>
</evidence>
<gene>
    <name evidence="1" type="ORF">D0Z07_4284</name>
</gene>
<dbReference type="InterPro" id="IPR052184">
    <property type="entry name" value="SDR_enzymes"/>
</dbReference>
<dbReference type="PRINTS" id="PR00081">
    <property type="entry name" value="GDHRDH"/>
</dbReference>
<dbReference type="Gene3D" id="3.40.50.720">
    <property type="entry name" value="NAD(P)-binding Rossmann-like Domain"/>
    <property type="match status" value="1"/>
</dbReference>
<name>A0A9P6VJQ4_9HELO</name>
<dbReference type="GO" id="GO:0016616">
    <property type="term" value="F:oxidoreductase activity, acting on the CH-OH group of donors, NAD or NADP as acceptor"/>
    <property type="evidence" value="ECO:0007669"/>
    <property type="project" value="TreeGrafter"/>
</dbReference>
<accession>A0A9P6VJQ4</accession>
<dbReference type="EMBL" id="VNKQ01000008">
    <property type="protein sequence ID" value="KAG0649235.1"/>
    <property type="molecule type" value="Genomic_DNA"/>
</dbReference>
<dbReference type="PANTHER" id="PTHR45458:SF1">
    <property type="entry name" value="SHORT CHAIN DEHYDROGENASE"/>
    <property type="match status" value="1"/>
</dbReference>
<sequence>MPTAVVTGANGGVGLAFAKKLIEEGYTVYACDIKVGDEMQKLKTKYVHQLDVTSPSSMSSFAGEFRSQPLDLLLNVAGIMPTKSADSLATVSLDSLTKTFSVNTFGPLLLTQALIPALLKSSSSKVANVSSRVGSIADNLTGGAYAYRASKAALNAISKSMSVD</sequence>
<dbReference type="PANTHER" id="PTHR45458">
    <property type="entry name" value="SHORT-CHAIN DEHYDROGENASE/REDUCTASE SDR"/>
    <property type="match status" value="1"/>
</dbReference>
<dbReference type="InterPro" id="IPR036291">
    <property type="entry name" value="NAD(P)-bd_dom_sf"/>
</dbReference>
<dbReference type="InterPro" id="IPR002347">
    <property type="entry name" value="SDR_fam"/>
</dbReference>
<protein>
    <submittedName>
        <fullName evidence="1">C-factor</fullName>
    </submittedName>
</protein>
<dbReference type="OrthoDB" id="5296at2759"/>
<organism evidence="1 2">
    <name type="scientific">Hyphodiscus hymeniophilus</name>
    <dbReference type="NCBI Taxonomy" id="353542"/>
    <lineage>
        <taxon>Eukaryota</taxon>
        <taxon>Fungi</taxon>
        <taxon>Dikarya</taxon>
        <taxon>Ascomycota</taxon>
        <taxon>Pezizomycotina</taxon>
        <taxon>Leotiomycetes</taxon>
        <taxon>Helotiales</taxon>
        <taxon>Hyphodiscaceae</taxon>
        <taxon>Hyphodiscus</taxon>
    </lineage>
</organism>
<comment type="caution">
    <text evidence="1">The sequence shown here is derived from an EMBL/GenBank/DDBJ whole genome shotgun (WGS) entry which is preliminary data.</text>
</comment>
<dbReference type="Pfam" id="PF00106">
    <property type="entry name" value="adh_short"/>
    <property type="match status" value="1"/>
</dbReference>
<dbReference type="SUPFAM" id="SSF51735">
    <property type="entry name" value="NAD(P)-binding Rossmann-fold domains"/>
    <property type="match status" value="1"/>
</dbReference>
<dbReference type="AlphaFoldDB" id="A0A9P6VJQ4"/>
<proteinExistence type="predicted"/>
<dbReference type="Proteomes" id="UP000785200">
    <property type="component" value="Unassembled WGS sequence"/>
</dbReference>
<evidence type="ECO:0000313" key="1">
    <source>
        <dbReference type="EMBL" id="KAG0649235.1"/>
    </source>
</evidence>